<keyword evidence="9" id="KW-1185">Reference proteome</keyword>
<dbReference type="InterPro" id="IPR006597">
    <property type="entry name" value="Sel1-like"/>
</dbReference>
<dbReference type="GO" id="GO:0003779">
    <property type="term" value="F:actin binding"/>
    <property type="evidence" value="ECO:0007669"/>
    <property type="project" value="UniProtKB-KW"/>
</dbReference>
<dbReference type="GO" id="GO:0003774">
    <property type="term" value="F:cytoskeletal motor activity"/>
    <property type="evidence" value="ECO:0007669"/>
    <property type="project" value="UniProtKB-UniRule"/>
</dbReference>
<dbReference type="OrthoDB" id="442451at2759"/>
<feature type="domain" description="Myosin motor" evidence="7">
    <location>
        <begin position="871"/>
        <end position="1004"/>
    </location>
</feature>
<comment type="similarity">
    <text evidence="5">Belongs to the TRAFAC class myosin-kinesin ATPase superfamily. Myosin family.</text>
</comment>
<dbReference type="PROSITE" id="PS50005">
    <property type="entry name" value="TPR"/>
    <property type="match status" value="1"/>
</dbReference>
<evidence type="ECO:0000256" key="2">
    <source>
        <dbReference type="ARBA" id="ARBA00023175"/>
    </source>
</evidence>
<dbReference type="InterPro" id="IPR036961">
    <property type="entry name" value="Kinesin_motor_dom_sf"/>
</dbReference>
<dbReference type="PANTHER" id="PTHR11102">
    <property type="entry name" value="SEL-1-LIKE PROTEIN"/>
    <property type="match status" value="1"/>
</dbReference>
<gene>
    <name evidence="8" type="ORF">CcCBS67573_g08505</name>
</gene>
<dbReference type="AlphaFoldDB" id="A0A507EIH0"/>
<dbReference type="InterPro" id="IPR001609">
    <property type="entry name" value="Myosin_head_motor_dom-like"/>
</dbReference>
<evidence type="ECO:0008006" key="10">
    <source>
        <dbReference type="Google" id="ProtNLM"/>
    </source>
</evidence>
<dbReference type="EMBL" id="QEAP01000567">
    <property type="protein sequence ID" value="TPX64049.1"/>
    <property type="molecule type" value="Genomic_DNA"/>
</dbReference>
<dbReference type="Gene3D" id="1.20.1280.50">
    <property type="match status" value="1"/>
</dbReference>
<evidence type="ECO:0000256" key="3">
    <source>
        <dbReference type="ARBA" id="ARBA00038101"/>
    </source>
</evidence>
<keyword evidence="5" id="KW-0547">Nucleotide-binding</keyword>
<dbReference type="InterPro" id="IPR027417">
    <property type="entry name" value="P-loop_NTPase"/>
</dbReference>
<comment type="similarity">
    <text evidence="3">Belongs to the sel-1 family.</text>
</comment>
<dbReference type="STRING" id="246404.A0A507EIH0"/>
<dbReference type="PROSITE" id="PS50181">
    <property type="entry name" value="FBOX"/>
    <property type="match status" value="1"/>
</dbReference>
<dbReference type="GO" id="GO:0016459">
    <property type="term" value="C:myosin complex"/>
    <property type="evidence" value="ECO:0007669"/>
    <property type="project" value="UniProtKB-KW"/>
</dbReference>
<dbReference type="InterPro" id="IPR001810">
    <property type="entry name" value="F-box_dom"/>
</dbReference>
<evidence type="ECO:0000313" key="8">
    <source>
        <dbReference type="EMBL" id="TPX64049.1"/>
    </source>
</evidence>
<organism evidence="8 9">
    <name type="scientific">Chytriomyces confervae</name>
    <dbReference type="NCBI Taxonomy" id="246404"/>
    <lineage>
        <taxon>Eukaryota</taxon>
        <taxon>Fungi</taxon>
        <taxon>Fungi incertae sedis</taxon>
        <taxon>Chytridiomycota</taxon>
        <taxon>Chytridiomycota incertae sedis</taxon>
        <taxon>Chytridiomycetes</taxon>
        <taxon>Chytridiales</taxon>
        <taxon>Chytriomycetaceae</taxon>
        <taxon>Chytriomyces</taxon>
    </lineage>
</organism>
<keyword evidence="2 5" id="KW-0505">Motor protein</keyword>
<feature type="binding site" evidence="5">
    <location>
        <begin position="963"/>
        <end position="970"/>
    </location>
    <ligand>
        <name>ATP</name>
        <dbReference type="ChEBI" id="CHEBI:30616"/>
    </ligand>
</feature>
<evidence type="ECO:0000256" key="5">
    <source>
        <dbReference type="PROSITE-ProRule" id="PRU00782"/>
    </source>
</evidence>
<feature type="domain" description="F-box" evidence="6">
    <location>
        <begin position="517"/>
        <end position="563"/>
    </location>
</feature>
<dbReference type="InterPro" id="IPR019734">
    <property type="entry name" value="TPR_rpt"/>
</dbReference>
<dbReference type="PROSITE" id="PS51456">
    <property type="entry name" value="MYOSIN_MOTOR"/>
    <property type="match status" value="1"/>
</dbReference>
<dbReference type="PRINTS" id="PR00193">
    <property type="entry name" value="MYOSINHEAVY"/>
</dbReference>
<dbReference type="SUPFAM" id="SSF52058">
    <property type="entry name" value="L domain-like"/>
    <property type="match status" value="1"/>
</dbReference>
<keyword evidence="1 5" id="KW-0518">Myosin</keyword>
<keyword evidence="5" id="KW-0009">Actin-binding</keyword>
<dbReference type="SUPFAM" id="SSF81901">
    <property type="entry name" value="HCP-like"/>
    <property type="match status" value="2"/>
</dbReference>
<dbReference type="Pfam" id="PF00063">
    <property type="entry name" value="Myosin_head"/>
    <property type="match status" value="1"/>
</dbReference>
<dbReference type="GO" id="GO:0005524">
    <property type="term" value="F:ATP binding"/>
    <property type="evidence" value="ECO:0007669"/>
    <property type="project" value="UniProtKB-UniRule"/>
</dbReference>
<reference evidence="8 9" key="1">
    <citation type="journal article" date="2019" name="Sci. Rep.">
        <title>Comparative genomics of chytrid fungi reveal insights into the obligate biotrophic and pathogenic lifestyle of Synchytrium endobioticum.</title>
        <authorList>
            <person name="van de Vossenberg B.T.L.H."/>
            <person name="Warris S."/>
            <person name="Nguyen H.D.T."/>
            <person name="van Gent-Pelzer M.P.E."/>
            <person name="Joly D.L."/>
            <person name="van de Geest H.C."/>
            <person name="Bonants P.J.M."/>
            <person name="Smith D.S."/>
            <person name="Levesque C.A."/>
            <person name="van der Lee T.A.J."/>
        </authorList>
    </citation>
    <scope>NUCLEOTIDE SEQUENCE [LARGE SCALE GENOMIC DNA]</scope>
    <source>
        <strain evidence="8 9">CBS 675.73</strain>
    </source>
</reference>
<comment type="caution">
    <text evidence="8">The sequence shown here is derived from an EMBL/GenBank/DDBJ whole genome shotgun (WGS) entry which is preliminary data.</text>
</comment>
<feature type="repeat" description="TPR" evidence="4">
    <location>
        <begin position="449"/>
        <end position="482"/>
    </location>
</feature>
<sequence length="1004" mass="112224">MTWIEKKKNNKCHKSVFNRIEAAAHAPKLSVEMNPASSDSCENSNISSKNIEATFTHFPTYTDWSSREANQQSTLEQYHDELYTHGLHLSKEMKLPEDAFAVFEYLANKGHAGGMNEYGVYLVSGDIPDGFRDMAKGFAWVEKSANLGFPKAQRNLSRYLSTGIVCEPNGVEALRWGYTAIEQGYVEAYCPIGCSYANGKAVPRDDVKAVELLQRGMDAGSIDCISRLGVLYQSGRGVAKNVPKAIELYEKADSLGDLQGSYCLGNLYADGDDGIPIDPNRAAKYYERAAEAGIVDGIRGLGDCYEYGIGVLQSYEIAMQYYTQAAKFEDSWSLHYLGDSYRRGIHVQKDYAKALHYFERAALRKHGEATCSLAFMLGEGIGCKKDPVRAAKLYQQSAALGFGIGAYNAGVVFQFGNGVPANPLTAIEFYKKAVSLDCDLPLQPDSNFINLLHSVGKTFLKENKRKEAIDHFQEAAQLGHAKSIVELSNMYALGFLGMYPVAFGTNMRYIIPPQTPDTTLSILPVELMTQIFQWLHPKQCIQLRSTSRRVLALIDNESFARHILQFNAFSIPEQTGSSMHWFDKLLFHGPHAFQVAYVELRLNGMTEISSQELKYMSHRSASGYNMMNKFPAAFIHWTSLTSLHLSGLRLAYGIPESIKYLRNLKEVDLTRNKFHGSEIPVESIMALKSLEVLLLKGCGLTGCLQWKFVEFLQTLKSYSLRKNRFSFCGPKHFKWVEKRPLEELQDPETVDLEGNDVEVFVEGEANPRLGDLDPTKKMAAPPPPSPAHSFKNVDLFKALIDYKKGSLVYFPDEEDGWAIAEAAEDPKTDSKHVTIKYRMIASGEIRDFKIATSMLSSTTQLPPLKNPGFMDTVDDLSLLSYLHEPGVFWGIKNRFAAQKIYTYSGMVLIAVNPFERLNIYSNDIMREYVGSKRTDLEPHVYGIAEECYRAMLEGNNQSVIVSGESGAGKTQSTRYIMQYLAVVDSLSKLDSVGALMRPESMHSG</sequence>
<evidence type="ECO:0000313" key="9">
    <source>
        <dbReference type="Proteomes" id="UP000320333"/>
    </source>
</evidence>
<dbReference type="SUPFAM" id="SSF81383">
    <property type="entry name" value="F-box domain"/>
    <property type="match status" value="1"/>
</dbReference>
<dbReference type="InterPro" id="IPR032675">
    <property type="entry name" value="LRR_dom_sf"/>
</dbReference>
<dbReference type="Gene3D" id="1.25.40.10">
    <property type="entry name" value="Tetratricopeptide repeat domain"/>
    <property type="match status" value="3"/>
</dbReference>
<evidence type="ECO:0000259" key="7">
    <source>
        <dbReference type="PROSITE" id="PS51456"/>
    </source>
</evidence>
<keyword evidence="4" id="KW-0802">TPR repeat</keyword>
<feature type="non-terminal residue" evidence="8">
    <location>
        <position position="1004"/>
    </location>
</feature>
<protein>
    <recommendedName>
        <fullName evidence="10">F-box domain-containing protein</fullName>
    </recommendedName>
</protein>
<dbReference type="PANTHER" id="PTHR11102:SF160">
    <property type="entry name" value="ERAD-ASSOCIATED E3 UBIQUITIN-PROTEIN LIGASE COMPONENT HRD3"/>
    <property type="match status" value="1"/>
</dbReference>
<keyword evidence="5" id="KW-0067">ATP-binding</keyword>
<dbReference type="SUPFAM" id="SSF52540">
    <property type="entry name" value="P-loop containing nucleoside triphosphate hydrolases"/>
    <property type="match status" value="1"/>
</dbReference>
<dbReference type="Pfam" id="PF12937">
    <property type="entry name" value="F-box-like"/>
    <property type="match status" value="1"/>
</dbReference>
<evidence type="ECO:0000256" key="4">
    <source>
        <dbReference type="PROSITE-ProRule" id="PRU00339"/>
    </source>
</evidence>
<proteinExistence type="inferred from homology"/>
<dbReference type="Proteomes" id="UP000320333">
    <property type="component" value="Unassembled WGS sequence"/>
</dbReference>
<evidence type="ECO:0000256" key="1">
    <source>
        <dbReference type="ARBA" id="ARBA00023123"/>
    </source>
</evidence>
<dbReference type="Pfam" id="PF08238">
    <property type="entry name" value="Sel1"/>
    <property type="match status" value="10"/>
</dbReference>
<accession>A0A507EIH0</accession>
<dbReference type="InterPro" id="IPR036047">
    <property type="entry name" value="F-box-like_dom_sf"/>
</dbReference>
<name>A0A507EIH0_9FUNG</name>
<dbReference type="InterPro" id="IPR050767">
    <property type="entry name" value="Sel1_AlgK"/>
</dbReference>
<dbReference type="Gene3D" id="3.40.850.10">
    <property type="entry name" value="Kinesin motor domain"/>
    <property type="match status" value="1"/>
</dbReference>
<dbReference type="SMART" id="SM00242">
    <property type="entry name" value="MYSc"/>
    <property type="match status" value="1"/>
</dbReference>
<comment type="caution">
    <text evidence="5">Lacks conserved residue(s) required for the propagation of feature annotation.</text>
</comment>
<evidence type="ECO:0000259" key="6">
    <source>
        <dbReference type="PROSITE" id="PS50181"/>
    </source>
</evidence>
<dbReference type="SMART" id="SM00671">
    <property type="entry name" value="SEL1"/>
    <property type="match status" value="10"/>
</dbReference>
<dbReference type="CDD" id="cd09917">
    <property type="entry name" value="F-box_SF"/>
    <property type="match status" value="1"/>
</dbReference>
<dbReference type="Gene3D" id="3.80.10.10">
    <property type="entry name" value="Ribonuclease Inhibitor"/>
    <property type="match status" value="1"/>
</dbReference>
<dbReference type="InterPro" id="IPR011990">
    <property type="entry name" value="TPR-like_helical_dom_sf"/>
</dbReference>